<gene>
    <name evidence="3" type="ORF">GCM10008967_16100</name>
</gene>
<dbReference type="InterPro" id="IPR009936">
    <property type="entry name" value="DUF1468"/>
</dbReference>
<evidence type="ECO:0000259" key="2">
    <source>
        <dbReference type="Pfam" id="PF07331"/>
    </source>
</evidence>
<dbReference type="Proteomes" id="UP001500782">
    <property type="component" value="Unassembled WGS sequence"/>
</dbReference>
<evidence type="ECO:0000256" key="1">
    <source>
        <dbReference type="SAM" id="Phobius"/>
    </source>
</evidence>
<keyword evidence="1" id="KW-0812">Transmembrane</keyword>
<name>A0ABN0W617_9BACI</name>
<reference evidence="3 4" key="1">
    <citation type="journal article" date="2019" name="Int. J. Syst. Evol. Microbiol.">
        <title>The Global Catalogue of Microorganisms (GCM) 10K type strain sequencing project: providing services to taxonomists for standard genome sequencing and annotation.</title>
        <authorList>
            <consortium name="The Broad Institute Genomics Platform"/>
            <consortium name="The Broad Institute Genome Sequencing Center for Infectious Disease"/>
            <person name="Wu L."/>
            <person name="Ma J."/>
        </authorList>
    </citation>
    <scope>NUCLEOTIDE SEQUENCE [LARGE SCALE GENOMIC DNA]</scope>
    <source>
        <strain evidence="3 4">JCM 9731</strain>
    </source>
</reference>
<keyword evidence="1" id="KW-0472">Membrane</keyword>
<dbReference type="RefSeq" id="WP_343798002.1">
    <property type="nucleotide sequence ID" value="NZ_BAAADJ010000017.1"/>
</dbReference>
<protein>
    <submittedName>
        <fullName evidence="3">Tripartite tricarboxylate transporter TctB family protein</fullName>
    </submittedName>
</protein>
<feature type="transmembrane region" description="Helical" evidence="1">
    <location>
        <begin position="122"/>
        <end position="141"/>
    </location>
</feature>
<proteinExistence type="predicted"/>
<sequence length="156" mass="17440">MTKSGQNIMIAGIFMLLALFIFIDSLNFPEATSKGMPGASAFPQMIAGVMFLISLILLIQSMVKKQKEKSDFLKDLDFTKTLLFIVSLTLYISLLNPIGFLISSFVFITFLMVLMQGWSKKILYKSSAISLAIVFFVYFAFAEFFKIALPIGILGF</sequence>
<keyword evidence="4" id="KW-1185">Reference proteome</keyword>
<feature type="transmembrane region" description="Helical" evidence="1">
    <location>
        <begin position="7"/>
        <end position="29"/>
    </location>
</feature>
<feature type="transmembrane region" description="Helical" evidence="1">
    <location>
        <begin position="98"/>
        <end position="115"/>
    </location>
</feature>
<keyword evidence="1" id="KW-1133">Transmembrane helix</keyword>
<feature type="domain" description="DUF1468" evidence="2">
    <location>
        <begin position="10"/>
        <end position="150"/>
    </location>
</feature>
<dbReference type="Pfam" id="PF07331">
    <property type="entry name" value="TctB"/>
    <property type="match status" value="1"/>
</dbReference>
<evidence type="ECO:0000313" key="3">
    <source>
        <dbReference type="EMBL" id="GAA0326346.1"/>
    </source>
</evidence>
<accession>A0ABN0W617</accession>
<feature type="transmembrane region" description="Helical" evidence="1">
    <location>
        <begin position="41"/>
        <end position="60"/>
    </location>
</feature>
<evidence type="ECO:0000313" key="4">
    <source>
        <dbReference type="Proteomes" id="UP001500782"/>
    </source>
</evidence>
<organism evidence="3 4">
    <name type="scientific">Bacillus carboniphilus</name>
    <dbReference type="NCBI Taxonomy" id="86663"/>
    <lineage>
        <taxon>Bacteria</taxon>
        <taxon>Bacillati</taxon>
        <taxon>Bacillota</taxon>
        <taxon>Bacilli</taxon>
        <taxon>Bacillales</taxon>
        <taxon>Bacillaceae</taxon>
        <taxon>Bacillus</taxon>
    </lineage>
</organism>
<dbReference type="EMBL" id="BAAADJ010000017">
    <property type="protein sequence ID" value="GAA0326346.1"/>
    <property type="molecule type" value="Genomic_DNA"/>
</dbReference>
<comment type="caution">
    <text evidence="3">The sequence shown here is derived from an EMBL/GenBank/DDBJ whole genome shotgun (WGS) entry which is preliminary data.</text>
</comment>